<sequence>MQVERRRVIVWGPGEVGASVIAGVLADKDLELVGVKVFNPDKEGRDAGELAGVGPCGVLATCSSVDLLALDADVVVLTCAVSALTAGLDDDVIAMLESGKNVIATVGYHHVARSNSASEKRQSAQRLQQAALAGRSSLYGGGVHPSYLTERVAMTLAAGLGDAQHIRTIEALDFSGAPADMWGGLAAIGFGSDPDAISAENMLARYGDMYYGDTVANLAFSLTGSDDVRIENQVFARPAAARLELPSITIDAGTVAALHLVTKAFVGAACVATNEEVWFLGAPNAFHGDDLPFGNWNQGLVTYTIEVTGTASKLRTQLEYELLELHNPVTMMSVRAVIDAIGPVCDAEPGVLIDDANPRVRRDPRIPG</sequence>
<gene>
    <name evidence="4" type="ORF">A7U43_26600</name>
</gene>
<keyword evidence="1" id="KW-0521">NADP</keyword>
<protein>
    <recommendedName>
        <fullName evidence="3">Dihydrodipicolinate reductase N-terminal domain-containing protein</fullName>
    </recommendedName>
</protein>
<dbReference type="EMBL" id="CP015596">
    <property type="protein sequence ID" value="ANE82348.1"/>
    <property type="molecule type" value="Genomic_DNA"/>
</dbReference>
<dbReference type="Proteomes" id="UP000077143">
    <property type="component" value="Chromosome"/>
</dbReference>
<evidence type="ECO:0000256" key="1">
    <source>
        <dbReference type="ARBA" id="ARBA00022857"/>
    </source>
</evidence>
<feature type="domain" description="Dihydrodipicolinate reductase N-terminal" evidence="3">
    <location>
        <begin position="7"/>
        <end position="78"/>
    </location>
</feature>
<keyword evidence="2" id="KW-0560">Oxidoreductase</keyword>
<name>A0A172UTM5_9MYCO</name>
<organism evidence="4 5">
    <name type="scientific">Mycobacterium adipatum</name>
    <dbReference type="NCBI Taxonomy" id="1682113"/>
    <lineage>
        <taxon>Bacteria</taxon>
        <taxon>Bacillati</taxon>
        <taxon>Actinomycetota</taxon>
        <taxon>Actinomycetes</taxon>
        <taxon>Mycobacteriales</taxon>
        <taxon>Mycobacteriaceae</taxon>
        <taxon>Mycobacterium</taxon>
    </lineage>
</organism>
<dbReference type="OrthoDB" id="4379719at2"/>
<accession>A0A172UTM5</accession>
<dbReference type="Pfam" id="PF01113">
    <property type="entry name" value="DapB_N"/>
    <property type="match status" value="1"/>
</dbReference>
<dbReference type="InterPro" id="IPR036291">
    <property type="entry name" value="NAD(P)-bd_dom_sf"/>
</dbReference>
<dbReference type="GO" id="GO:0008839">
    <property type="term" value="F:4-hydroxy-tetrahydrodipicolinate reductase"/>
    <property type="evidence" value="ECO:0007669"/>
    <property type="project" value="InterPro"/>
</dbReference>
<evidence type="ECO:0000313" key="4">
    <source>
        <dbReference type="EMBL" id="ANE82348.1"/>
    </source>
</evidence>
<dbReference type="AlphaFoldDB" id="A0A172UTM5"/>
<dbReference type="SUPFAM" id="SSF51735">
    <property type="entry name" value="NAD(P)-binding Rossmann-fold domains"/>
    <property type="match status" value="1"/>
</dbReference>
<keyword evidence="5" id="KW-1185">Reference proteome</keyword>
<dbReference type="Gene3D" id="3.40.50.720">
    <property type="entry name" value="NAD(P)-binding Rossmann-like Domain"/>
    <property type="match status" value="1"/>
</dbReference>
<dbReference type="STRING" id="1682113.A7U43_26600"/>
<evidence type="ECO:0000256" key="2">
    <source>
        <dbReference type="ARBA" id="ARBA00023002"/>
    </source>
</evidence>
<dbReference type="GO" id="GO:0009089">
    <property type="term" value="P:lysine biosynthetic process via diaminopimelate"/>
    <property type="evidence" value="ECO:0007669"/>
    <property type="project" value="InterPro"/>
</dbReference>
<evidence type="ECO:0000313" key="5">
    <source>
        <dbReference type="Proteomes" id="UP000077143"/>
    </source>
</evidence>
<dbReference type="KEGG" id="madi:A7U43_26600"/>
<reference evidence="4 5" key="1">
    <citation type="submission" date="2016-05" db="EMBL/GenBank/DDBJ databases">
        <title>Complete genome sequence of a phthalic acid esters degrading Mycobacterium sp. YC-RL4.</title>
        <authorList>
            <person name="Ren L."/>
            <person name="Fan S."/>
            <person name="Ruth N."/>
            <person name="Jia Y."/>
            <person name="Wang J."/>
            <person name="Qiao C."/>
        </authorList>
    </citation>
    <scope>NUCLEOTIDE SEQUENCE [LARGE SCALE GENOMIC DNA]</scope>
    <source>
        <strain evidence="4 5">YC-RL4</strain>
    </source>
</reference>
<proteinExistence type="predicted"/>
<evidence type="ECO:0000259" key="3">
    <source>
        <dbReference type="Pfam" id="PF01113"/>
    </source>
</evidence>
<dbReference type="CDD" id="cd24146">
    <property type="entry name" value="nat-AmDH_N_like"/>
    <property type="match status" value="1"/>
</dbReference>
<dbReference type="InterPro" id="IPR000846">
    <property type="entry name" value="DapB_N"/>
</dbReference>